<evidence type="ECO:0000256" key="1">
    <source>
        <dbReference type="SAM" id="MobiDB-lite"/>
    </source>
</evidence>
<feature type="domain" description="Heterokaryon incompatibility" evidence="3">
    <location>
        <begin position="117"/>
        <end position="263"/>
    </location>
</feature>
<dbReference type="RefSeq" id="XP_033458329.1">
    <property type="nucleotide sequence ID" value="XM_033607830.1"/>
</dbReference>
<organism evidence="5">
    <name type="scientific">Dissoconium aciculare CBS 342.82</name>
    <dbReference type="NCBI Taxonomy" id="1314786"/>
    <lineage>
        <taxon>Eukaryota</taxon>
        <taxon>Fungi</taxon>
        <taxon>Dikarya</taxon>
        <taxon>Ascomycota</taxon>
        <taxon>Pezizomycotina</taxon>
        <taxon>Dothideomycetes</taxon>
        <taxon>Dothideomycetidae</taxon>
        <taxon>Mycosphaerellales</taxon>
        <taxon>Dissoconiaceae</taxon>
        <taxon>Dissoconium</taxon>
    </lineage>
</organism>
<dbReference type="OrthoDB" id="2157530at2759"/>
<dbReference type="GeneID" id="54365629"/>
<sequence length="757" mass="85204">MGLEVLKSSPGRGDYNLSQGPTAYPVVPARAVLSRGKDRPPANLSQDINLQQLHPGDDIRRHSLFVGSESTHGSNGVRLSRNGNFIRIFQLEVNCKRNDDPIRGDMRMVDLDHDPEFAALSYVWGDPSDDRWNIQCGQHTISVPWNCIVALRNLRRRCRQSICIWVDAICINQADAAEKSRQILLMGRIFSAARVVYVDLGSGGSLTDDAIRSLNRYASVESGWLSHCLYCRLAATGLSKKKDAAFRALFTHPWITRNWTLQEILLSRDATVICGKRSIAWRDLEKVLSRLEAAFLSQEISPLPAYLEPWLQLVSLCRELEARRKVDGSAPVGTLKRLSDQAELAELSRFADRWTFAVHVLQSLLPALFFLSCIGAWLGVILGFQKTLWWVWFLSILLPLFLFYAAKHLFFLVAKLILWPLRVRAAIAVHVPATQALAWAIATRSSTEAKDKFFGARGILLSRDQAVIDYDSSSLDDAFRTLTTSLLDYTGSLDSLIFTSDDRLVGAPSWVADWSSVNTFWARLQREDSRIQDPMSSPKERAPTAEHPTWRILDAKILVVRARIIGTIDRLYPTTSDRDVHCPIATRRNIVAFQNLGARCRWDFHDWTAGLPRSVLGLERHHDGFHRALGDWAEAMMRNRISYEDFYGQDSDGMSTAPKWSWVHHALVEEVSRNGVLASLGIRQASQELYLATIAPRGARVGDLVVAVRGCAMPFVLRKDLDGGYHIFVGPIYSAQHNWARDLGAEDEGTWDEYIIG</sequence>
<feature type="region of interest" description="Disordered" evidence="1">
    <location>
        <begin position="1"/>
        <end position="21"/>
    </location>
</feature>
<gene>
    <name evidence="5" type="ORF">K489DRAFT_411668</name>
</gene>
<feature type="transmembrane region" description="Helical" evidence="2">
    <location>
        <begin position="363"/>
        <end position="384"/>
    </location>
</feature>
<feature type="transmembrane region" description="Helical" evidence="2">
    <location>
        <begin position="390"/>
        <end position="414"/>
    </location>
</feature>
<dbReference type="Proteomes" id="UP000504637">
    <property type="component" value="Unplaced"/>
</dbReference>
<dbReference type="InterPro" id="IPR052895">
    <property type="entry name" value="HetReg/Transcr_Mod"/>
</dbReference>
<evidence type="ECO:0000313" key="5">
    <source>
        <dbReference type="RefSeq" id="XP_033458329.1"/>
    </source>
</evidence>
<reference evidence="5" key="3">
    <citation type="submission" date="2025-08" db="UniProtKB">
        <authorList>
            <consortium name="RefSeq"/>
        </authorList>
    </citation>
    <scope>IDENTIFICATION</scope>
    <source>
        <strain evidence="5">CBS 342.82</strain>
    </source>
</reference>
<keyword evidence="4" id="KW-1185">Reference proteome</keyword>
<dbReference type="InterPro" id="IPR010730">
    <property type="entry name" value="HET"/>
</dbReference>
<keyword evidence="2" id="KW-0472">Membrane</keyword>
<keyword evidence="2" id="KW-1133">Transmembrane helix</keyword>
<proteinExistence type="predicted"/>
<dbReference type="PANTHER" id="PTHR24148:SF64">
    <property type="entry name" value="HETEROKARYON INCOMPATIBILITY DOMAIN-CONTAINING PROTEIN"/>
    <property type="match status" value="1"/>
</dbReference>
<dbReference type="PANTHER" id="PTHR24148">
    <property type="entry name" value="ANKYRIN REPEAT DOMAIN-CONTAINING PROTEIN 39 HOMOLOG-RELATED"/>
    <property type="match status" value="1"/>
</dbReference>
<dbReference type="Pfam" id="PF06985">
    <property type="entry name" value="HET"/>
    <property type="match status" value="1"/>
</dbReference>
<keyword evidence="2" id="KW-0812">Transmembrane</keyword>
<reference evidence="5" key="1">
    <citation type="submission" date="2020-01" db="EMBL/GenBank/DDBJ databases">
        <authorList>
            <consortium name="DOE Joint Genome Institute"/>
            <person name="Haridas S."/>
            <person name="Albert R."/>
            <person name="Binder M."/>
            <person name="Bloem J."/>
            <person name="Labutti K."/>
            <person name="Salamov A."/>
            <person name="Andreopoulos B."/>
            <person name="Baker S.E."/>
            <person name="Barry K."/>
            <person name="Bills G."/>
            <person name="Bluhm B.H."/>
            <person name="Cannon C."/>
            <person name="Castanera R."/>
            <person name="Culley D.E."/>
            <person name="Daum C."/>
            <person name="Ezra D."/>
            <person name="Gonzalez J.B."/>
            <person name="Henrissat B."/>
            <person name="Kuo A."/>
            <person name="Liang C."/>
            <person name="Lipzen A."/>
            <person name="Lutzoni F."/>
            <person name="Magnuson J."/>
            <person name="Mondo S."/>
            <person name="Nolan M."/>
            <person name="Ohm R."/>
            <person name="Pangilinan J."/>
            <person name="Park H.-J."/>
            <person name="Ramirez L."/>
            <person name="Alfaro M."/>
            <person name="Sun H."/>
            <person name="Tritt A."/>
            <person name="Yoshinaga Y."/>
            <person name="Zwiers L.-H."/>
            <person name="Turgeon B.G."/>
            <person name="Goodwin S.B."/>
            <person name="Spatafora J.W."/>
            <person name="Crous P.W."/>
            <person name="Grigoriev I.V."/>
        </authorList>
    </citation>
    <scope>NUCLEOTIDE SEQUENCE</scope>
    <source>
        <strain evidence="5">CBS 342.82</strain>
    </source>
</reference>
<dbReference type="AlphaFoldDB" id="A0A6J3M040"/>
<evidence type="ECO:0000259" key="3">
    <source>
        <dbReference type="Pfam" id="PF06985"/>
    </source>
</evidence>
<evidence type="ECO:0000313" key="4">
    <source>
        <dbReference type="Proteomes" id="UP000504637"/>
    </source>
</evidence>
<protein>
    <submittedName>
        <fullName evidence="5">HET-domain-containing protein</fullName>
    </submittedName>
</protein>
<evidence type="ECO:0000256" key="2">
    <source>
        <dbReference type="SAM" id="Phobius"/>
    </source>
</evidence>
<accession>A0A6J3M040</accession>
<reference evidence="5" key="2">
    <citation type="submission" date="2020-04" db="EMBL/GenBank/DDBJ databases">
        <authorList>
            <consortium name="NCBI Genome Project"/>
        </authorList>
    </citation>
    <scope>NUCLEOTIDE SEQUENCE</scope>
    <source>
        <strain evidence="5">CBS 342.82</strain>
    </source>
</reference>
<name>A0A6J3M040_9PEZI</name>